<keyword evidence="1" id="KW-1133">Transmembrane helix</keyword>
<accession>A0A9P9DF15</accession>
<evidence type="ECO:0000313" key="3">
    <source>
        <dbReference type="EMBL" id="KAH7118195.1"/>
    </source>
</evidence>
<evidence type="ECO:0000256" key="2">
    <source>
        <dbReference type="SAM" id="SignalP"/>
    </source>
</evidence>
<feature type="signal peptide" evidence="2">
    <location>
        <begin position="1"/>
        <end position="17"/>
    </location>
</feature>
<dbReference type="Proteomes" id="UP000717696">
    <property type="component" value="Unassembled WGS sequence"/>
</dbReference>
<feature type="transmembrane region" description="Helical" evidence="1">
    <location>
        <begin position="92"/>
        <end position="114"/>
    </location>
</feature>
<protein>
    <submittedName>
        <fullName evidence="3">Uncharacterized protein</fullName>
    </submittedName>
</protein>
<organism evidence="3 4">
    <name type="scientific">Dactylonectria estremocensis</name>
    <dbReference type="NCBI Taxonomy" id="1079267"/>
    <lineage>
        <taxon>Eukaryota</taxon>
        <taxon>Fungi</taxon>
        <taxon>Dikarya</taxon>
        <taxon>Ascomycota</taxon>
        <taxon>Pezizomycotina</taxon>
        <taxon>Sordariomycetes</taxon>
        <taxon>Hypocreomycetidae</taxon>
        <taxon>Hypocreales</taxon>
        <taxon>Nectriaceae</taxon>
        <taxon>Dactylonectria</taxon>
    </lineage>
</organism>
<keyword evidence="2" id="KW-0732">Signal</keyword>
<feature type="chain" id="PRO_5040387405" evidence="2">
    <location>
        <begin position="18"/>
        <end position="179"/>
    </location>
</feature>
<dbReference type="AlphaFoldDB" id="A0A9P9DF15"/>
<comment type="caution">
    <text evidence="3">The sequence shown here is derived from an EMBL/GenBank/DDBJ whole genome shotgun (WGS) entry which is preliminary data.</text>
</comment>
<reference evidence="3" key="1">
    <citation type="journal article" date="2021" name="Nat. Commun.">
        <title>Genetic determinants of endophytism in the Arabidopsis root mycobiome.</title>
        <authorList>
            <person name="Mesny F."/>
            <person name="Miyauchi S."/>
            <person name="Thiergart T."/>
            <person name="Pickel B."/>
            <person name="Atanasova L."/>
            <person name="Karlsson M."/>
            <person name="Huettel B."/>
            <person name="Barry K.W."/>
            <person name="Haridas S."/>
            <person name="Chen C."/>
            <person name="Bauer D."/>
            <person name="Andreopoulos W."/>
            <person name="Pangilinan J."/>
            <person name="LaButti K."/>
            <person name="Riley R."/>
            <person name="Lipzen A."/>
            <person name="Clum A."/>
            <person name="Drula E."/>
            <person name="Henrissat B."/>
            <person name="Kohler A."/>
            <person name="Grigoriev I.V."/>
            <person name="Martin F.M."/>
            <person name="Hacquard S."/>
        </authorList>
    </citation>
    <scope>NUCLEOTIDE SEQUENCE</scope>
    <source>
        <strain evidence="3">MPI-CAGE-AT-0021</strain>
    </source>
</reference>
<keyword evidence="1" id="KW-0472">Membrane</keyword>
<name>A0A9P9DF15_9HYPO</name>
<keyword evidence="4" id="KW-1185">Reference proteome</keyword>
<evidence type="ECO:0000313" key="4">
    <source>
        <dbReference type="Proteomes" id="UP000717696"/>
    </source>
</evidence>
<sequence>MWLSKSIAMLTLPNIICDCVLHCASDSLVTDMSRSRIWLNAPGEDALGLAICRSRGSRSELGSLLELFVHNFSTTGTRHTRKSWAPKTFERIYQFIELAIMANVSISMMVLIFVNRPEMLDAMSIHSTTIQHRKHPCGCQDECEGPRSECNLSWAPRTTNTQALSIVRIAPSQDMHLPL</sequence>
<evidence type="ECO:0000256" key="1">
    <source>
        <dbReference type="SAM" id="Phobius"/>
    </source>
</evidence>
<dbReference type="EMBL" id="JAGMUU010000032">
    <property type="protein sequence ID" value="KAH7118195.1"/>
    <property type="molecule type" value="Genomic_DNA"/>
</dbReference>
<keyword evidence="1" id="KW-0812">Transmembrane</keyword>
<proteinExistence type="predicted"/>
<gene>
    <name evidence="3" type="ORF">B0J13DRAFT_198007</name>
</gene>